<dbReference type="GO" id="GO:0008757">
    <property type="term" value="F:S-adenosylmethionine-dependent methyltransferase activity"/>
    <property type="evidence" value="ECO:0007669"/>
    <property type="project" value="InterPro"/>
</dbReference>
<dbReference type="InterPro" id="IPR029063">
    <property type="entry name" value="SAM-dependent_MTases_sf"/>
</dbReference>
<gene>
    <name evidence="1" type="ORF">CYFA0S_23e00738g</name>
</gene>
<dbReference type="SMART" id="SM01296">
    <property type="entry name" value="N2227"/>
    <property type="match status" value="1"/>
</dbReference>
<reference evidence="1" key="1">
    <citation type="journal article" date="2014" name="Genome Announc.">
        <title>Genome sequence of the yeast Cyberlindnera fabianii (Hansenula fabianii).</title>
        <authorList>
            <person name="Freel K.C."/>
            <person name="Sarilar V."/>
            <person name="Neuveglise C."/>
            <person name="Devillers H."/>
            <person name="Friedrich A."/>
            <person name="Schacherer J."/>
        </authorList>
    </citation>
    <scope>NUCLEOTIDE SEQUENCE</scope>
    <source>
        <strain evidence="1">YJS4271</strain>
    </source>
</reference>
<dbReference type="Pfam" id="PF07942">
    <property type="entry name" value="CARME"/>
    <property type="match status" value="1"/>
</dbReference>
<organism evidence="1">
    <name type="scientific">Cyberlindnera fabianii</name>
    <name type="common">Yeast</name>
    <name type="synonym">Hansenula fabianii</name>
    <dbReference type="NCBI Taxonomy" id="36022"/>
    <lineage>
        <taxon>Eukaryota</taxon>
        <taxon>Fungi</taxon>
        <taxon>Dikarya</taxon>
        <taxon>Ascomycota</taxon>
        <taxon>Saccharomycotina</taxon>
        <taxon>Saccharomycetes</taxon>
        <taxon>Phaffomycetales</taxon>
        <taxon>Phaffomycetaceae</taxon>
        <taxon>Cyberlindnera</taxon>
    </lineage>
</organism>
<dbReference type="PANTHER" id="PTHR12303:SF11">
    <property type="entry name" value="AER338CP"/>
    <property type="match status" value="1"/>
</dbReference>
<sequence>MAHLSTPEILTRVSSSLLVYTVLHSLFPTSRIPLLVLALFMVSTVHRSKFPWLVQKLFKSDMDSHRQGIVDAVATLSAYEGNTLAWNDKKRKNLKFLGWDGYQQAKKAGFVKHMDDVDKAIRVNGQLSKAIASHAIKKYDLSPMETRAGTNKGNGKAIEVLTHYARDWTVISEELKPLLTFIKKSIDKHIDDKKNTLVIVPGSGLGRIAHELALLNFPKVETVEFSALMHLCNEFVYTSKDQFTIHPFLHTYSHHVTNKNHTRGVSFKGQDQPSNLKLNYGDFREFTVEDSAKYDTVLIVTAFFMDTAQNMFDYFQALETLVGEGQRGVWINVGPLKYGTAPFVELSLEEIRAVRKIRGWRDLDEPEAGETAGYLTDSKGLWQGYYGLGKWVSELKK</sequence>
<dbReference type="PANTHER" id="PTHR12303">
    <property type="entry name" value="CARNOSINE N-METHYLTRANSFERASE"/>
    <property type="match status" value="1"/>
</dbReference>
<dbReference type="InterPro" id="IPR012901">
    <property type="entry name" value="CARME"/>
</dbReference>
<dbReference type="SUPFAM" id="SSF53335">
    <property type="entry name" value="S-adenosyl-L-methionine-dependent methyltransferases"/>
    <property type="match status" value="1"/>
</dbReference>
<proteinExistence type="predicted"/>
<protein>
    <submittedName>
        <fullName evidence="1">CYFA0S23e00738g1_1</fullName>
    </submittedName>
</protein>
<accession>A0A061BHF3</accession>
<dbReference type="EMBL" id="LK052908">
    <property type="protein sequence ID" value="CDR46412.1"/>
    <property type="molecule type" value="Genomic_DNA"/>
</dbReference>
<name>A0A061BHF3_CYBFA</name>
<dbReference type="PhylomeDB" id="A0A061BHF3"/>
<dbReference type="AlphaFoldDB" id="A0A061BHF3"/>
<dbReference type="OrthoDB" id="978at2759"/>
<dbReference type="VEuPathDB" id="FungiDB:BON22_4290"/>
<evidence type="ECO:0000313" key="1">
    <source>
        <dbReference type="EMBL" id="CDR46412.1"/>
    </source>
</evidence>